<dbReference type="GO" id="GO:0016758">
    <property type="term" value="F:hexosyltransferase activity"/>
    <property type="evidence" value="ECO:0007669"/>
    <property type="project" value="UniProtKB-ARBA"/>
</dbReference>
<dbReference type="AlphaFoldDB" id="A0A934I7Q0"/>
<dbReference type="RefSeq" id="WP_198914959.1">
    <property type="nucleotide sequence ID" value="NZ_JAEKPD010000002.1"/>
</dbReference>
<dbReference type="Proteomes" id="UP000642488">
    <property type="component" value="Unassembled WGS sequence"/>
</dbReference>
<dbReference type="PANTHER" id="PTHR48050">
    <property type="entry name" value="STEROL 3-BETA-GLUCOSYLTRANSFERASE"/>
    <property type="match status" value="1"/>
</dbReference>
<protein>
    <submittedName>
        <fullName evidence="2">Glycosyltransferase family 1 protein</fullName>
    </submittedName>
</protein>
<gene>
    <name evidence="2" type="ORF">ILP92_03350</name>
</gene>
<dbReference type="InterPro" id="IPR002213">
    <property type="entry name" value="UDP_glucos_trans"/>
</dbReference>
<evidence type="ECO:0000313" key="2">
    <source>
        <dbReference type="EMBL" id="MBJ3761783.1"/>
    </source>
</evidence>
<dbReference type="CDD" id="cd03784">
    <property type="entry name" value="GT1_Gtf-like"/>
    <property type="match status" value="1"/>
</dbReference>
<dbReference type="Gene3D" id="3.40.50.2000">
    <property type="entry name" value="Glycogen Phosphorylase B"/>
    <property type="match status" value="2"/>
</dbReference>
<dbReference type="EMBL" id="JAEKPD010000002">
    <property type="protein sequence ID" value="MBJ3761783.1"/>
    <property type="molecule type" value="Genomic_DNA"/>
</dbReference>
<name>A0A934I7Q0_9RHOB</name>
<dbReference type="SUPFAM" id="SSF53756">
    <property type="entry name" value="UDP-Glycosyltransferase/glycogen phosphorylase"/>
    <property type="match status" value="1"/>
</dbReference>
<feature type="domain" description="Erythromycin biosynthesis protein CIII-like C-terminal" evidence="1">
    <location>
        <begin position="300"/>
        <end position="375"/>
    </location>
</feature>
<dbReference type="InterPro" id="IPR050426">
    <property type="entry name" value="Glycosyltransferase_28"/>
</dbReference>
<evidence type="ECO:0000259" key="1">
    <source>
        <dbReference type="Pfam" id="PF06722"/>
    </source>
</evidence>
<comment type="caution">
    <text evidence="2">The sequence shown here is derived from an EMBL/GenBank/DDBJ whole genome shotgun (WGS) entry which is preliminary data.</text>
</comment>
<dbReference type="GO" id="GO:0017000">
    <property type="term" value="P:antibiotic biosynthetic process"/>
    <property type="evidence" value="ECO:0007669"/>
    <property type="project" value="UniProtKB-ARBA"/>
</dbReference>
<dbReference type="PANTHER" id="PTHR48050:SF13">
    <property type="entry name" value="STEROL 3-BETA-GLUCOSYLTRANSFERASE UGT80A2"/>
    <property type="match status" value="1"/>
</dbReference>
<organism evidence="2 3">
    <name type="scientific">Palleronia pontilimi</name>
    <dbReference type="NCBI Taxonomy" id="1964209"/>
    <lineage>
        <taxon>Bacteria</taxon>
        <taxon>Pseudomonadati</taxon>
        <taxon>Pseudomonadota</taxon>
        <taxon>Alphaproteobacteria</taxon>
        <taxon>Rhodobacterales</taxon>
        <taxon>Roseobacteraceae</taxon>
        <taxon>Palleronia</taxon>
    </lineage>
</organism>
<keyword evidence="3" id="KW-1185">Reference proteome</keyword>
<dbReference type="InterPro" id="IPR010610">
    <property type="entry name" value="EryCIII-like_C"/>
</dbReference>
<accession>A0A934I7Q0</accession>
<proteinExistence type="predicted"/>
<dbReference type="Pfam" id="PF06722">
    <property type="entry name" value="EryCIII-like_C"/>
    <property type="match status" value="1"/>
</dbReference>
<dbReference type="GO" id="GO:0008194">
    <property type="term" value="F:UDP-glycosyltransferase activity"/>
    <property type="evidence" value="ECO:0007669"/>
    <property type="project" value="InterPro"/>
</dbReference>
<sequence>MTAPVLMSTVGSLGDLFPVLAVARALEETGQPVRLLLGPDDADEARAHGFEAVAFGPSEAQLVAELDMDRDAIAASVFRDPSELLKRATYPRLADLTRALLPHAQGARAVCSTALAMAAPLAAELTGRPHIPLLLQPVMVQSALDPPRVLGLSPPMVPRPGNAVSRSWNRLWLRIVALEMQRRHGRDQAHVRRELGLPPSRATPLFGHAVAPHMRLGLWDPAFSQRPADAQDLRLTGFARLQQRDAVLPAELQRFLEAGPAPLVVTLGSVAHKLAGPHFWRDAVALARGAGLRAVLLSGAAKVPSGADICALPYAPHAALFPHARAVLHHGGMGTLGQALHAGRPQLILPLGADQPDNAARAQRLGVARRIRTATDAQALAFILKPEVAAAARKLADRLVPDGAGMAARTILAALDADRPRLGHSSDGLAR</sequence>
<reference evidence="2" key="1">
    <citation type="submission" date="2020-12" db="EMBL/GenBank/DDBJ databases">
        <title>Bacterial taxonomy.</title>
        <authorList>
            <person name="Pan X."/>
        </authorList>
    </citation>
    <scope>NUCLEOTIDE SEQUENCE</scope>
    <source>
        <strain evidence="2">KCTC 52957</strain>
    </source>
</reference>
<evidence type="ECO:0000313" key="3">
    <source>
        <dbReference type="Proteomes" id="UP000642488"/>
    </source>
</evidence>